<evidence type="ECO:0000313" key="2">
    <source>
        <dbReference type="Proteomes" id="UP001266305"/>
    </source>
</evidence>
<gene>
    <name evidence="1" type="ORF">P7K49_033973</name>
</gene>
<protein>
    <submittedName>
        <fullName evidence="1">Uncharacterized protein</fullName>
    </submittedName>
</protein>
<feature type="non-terminal residue" evidence="1">
    <location>
        <position position="65"/>
    </location>
</feature>
<dbReference type="EMBL" id="JASSZA010000019">
    <property type="protein sequence ID" value="KAK2088066.1"/>
    <property type="molecule type" value="Genomic_DNA"/>
</dbReference>
<comment type="caution">
    <text evidence="1">The sequence shown here is derived from an EMBL/GenBank/DDBJ whole genome shotgun (WGS) entry which is preliminary data.</text>
</comment>
<evidence type="ECO:0000313" key="1">
    <source>
        <dbReference type="EMBL" id="KAK2088066.1"/>
    </source>
</evidence>
<organism evidence="1 2">
    <name type="scientific">Saguinus oedipus</name>
    <name type="common">Cotton-top tamarin</name>
    <name type="synonym">Oedipomidas oedipus</name>
    <dbReference type="NCBI Taxonomy" id="9490"/>
    <lineage>
        <taxon>Eukaryota</taxon>
        <taxon>Metazoa</taxon>
        <taxon>Chordata</taxon>
        <taxon>Craniata</taxon>
        <taxon>Vertebrata</taxon>
        <taxon>Euteleostomi</taxon>
        <taxon>Mammalia</taxon>
        <taxon>Eutheria</taxon>
        <taxon>Euarchontoglires</taxon>
        <taxon>Primates</taxon>
        <taxon>Haplorrhini</taxon>
        <taxon>Platyrrhini</taxon>
        <taxon>Cebidae</taxon>
        <taxon>Callitrichinae</taxon>
        <taxon>Saguinus</taxon>
    </lineage>
</organism>
<accession>A0ABQ9TTF4</accession>
<feature type="non-terminal residue" evidence="1">
    <location>
        <position position="1"/>
    </location>
</feature>
<keyword evidence="2" id="KW-1185">Reference proteome</keyword>
<dbReference type="Proteomes" id="UP001266305">
    <property type="component" value="Unassembled WGS sequence"/>
</dbReference>
<name>A0ABQ9TTF4_SAGOE</name>
<reference evidence="1 2" key="1">
    <citation type="submission" date="2023-05" db="EMBL/GenBank/DDBJ databases">
        <title>B98-5 Cell Line De Novo Hybrid Assembly: An Optical Mapping Approach.</title>
        <authorList>
            <person name="Kananen K."/>
            <person name="Auerbach J.A."/>
            <person name="Kautto E."/>
            <person name="Blachly J.S."/>
        </authorList>
    </citation>
    <scope>NUCLEOTIDE SEQUENCE [LARGE SCALE GENOMIC DNA]</scope>
    <source>
        <strain evidence="1">B95-8</strain>
        <tissue evidence="1">Cell line</tissue>
    </source>
</reference>
<sequence length="65" mass="6534">GATVLEENLVAAPAVDSAVVSVSGSPTQCLTGLHFPDGPTLASLRGLSLTQGVTITLKEGESLEQ</sequence>
<proteinExistence type="predicted"/>